<evidence type="ECO:0000313" key="2">
    <source>
        <dbReference type="Proteomes" id="UP000812440"/>
    </source>
</evidence>
<keyword evidence="2" id="KW-1185">Reference proteome</keyword>
<dbReference type="EMBL" id="JAACNH010000003">
    <property type="protein sequence ID" value="KAG8446670.1"/>
    <property type="molecule type" value="Genomic_DNA"/>
</dbReference>
<dbReference type="Proteomes" id="UP000812440">
    <property type="component" value="Chromosome 8_10"/>
</dbReference>
<sequence>MRCFNWHGQFFGKYVSYKCISGTTLIGIHPLKLFPSHTLYILLQVCYYTSSYKITSDSTVKLISQYLLLKDNINHSLFRCTIGE</sequence>
<comment type="caution">
    <text evidence="1">The sequence shown here is derived from an EMBL/GenBank/DDBJ whole genome shotgun (WGS) entry which is preliminary data.</text>
</comment>
<name>A0A8T2JTC3_9PIPI</name>
<organism evidence="1 2">
    <name type="scientific">Hymenochirus boettgeri</name>
    <name type="common">Congo dwarf clawed frog</name>
    <dbReference type="NCBI Taxonomy" id="247094"/>
    <lineage>
        <taxon>Eukaryota</taxon>
        <taxon>Metazoa</taxon>
        <taxon>Chordata</taxon>
        <taxon>Craniata</taxon>
        <taxon>Vertebrata</taxon>
        <taxon>Euteleostomi</taxon>
        <taxon>Amphibia</taxon>
        <taxon>Batrachia</taxon>
        <taxon>Anura</taxon>
        <taxon>Pipoidea</taxon>
        <taxon>Pipidae</taxon>
        <taxon>Pipinae</taxon>
        <taxon>Hymenochirus</taxon>
    </lineage>
</organism>
<gene>
    <name evidence="1" type="ORF">GDO86_014211</name>
</gene>
<evidence type="ECO:0000313" key="1">
    <source>
        <dbReference type="EMBL" id="KAG8446670.1"/>
    </source>
</evidence>
<protein>
    <submittedName>
        <fullName evidence="1">Uncharacterized protein</fullName>
    </submittedName>
</protein>
<accession>A0A8T2JTC3</accession>
<dbReference type="AlphaFoldDB" id="A0A8T2JTC3"/>
<proteinExistence type="predicted"/>
<reference evidence="1" key="1">
    <citation type="thesis" date="2020" institute="ProQuest LLC" country="789 East Eisenhower Parkway, Ann Arbor, MI, USA">
        <title>Comparative Genomics and Chromosome Evolution.</title>
        <authorList>
            <person name="Mudd A.B."/>
        </authorList>
    </citation>
    <scope>NUCLEOTIDE SEQUENCE</scope>
    <source>
        <strain evidence="1">Female2</strain>
        <tissue evidence="1">Blood</tissue>
    </source>
</reference>